<dbReference type="KEGG" id="ppso:QPJ95_14830"/>
<comment type="similarity">
    <text evidence="1">Belongs to the 'GDXG' lipolytic enzyme family.</text>
</comment>
<proteinExistence type="inferred from homology"/>
<evidence type="ECO:0000259" key="3">
    <source>
        <dbReference type="Pfam" id="PF07859"/>
    </source>
</evidence>
<dbReference type="Proteomes" id="UP001238334">
    <property type="component" value="Chromosome"/>
</dbReference>
<dbReference type="FunFam" id="3.40.50.1820:FF:000089">
    <property type="entry name" value="Alpha/beta hydrolase"/>
    <property type="match status" value="1"/>
</dbReference>
<dbReference type="PANTHER" id="PTHR48081">
    <property type="entry name" value="AB HYDROLASE SUPERFAMILY PROTEIN C4A8.06C"/>
    <property type="match status" value="1"/>
</dbReference>
<dbReference type="AlphaFoldDB" id="A0A9Y2KXX9"/>
<dbReference type="InterPro" id="IPR029058">
    <property type="entry name" value="AB_hydrolase_fold"/>
</dbReference>
<organism evidence="4 5">
    <name type="scientific">Parasedimentitalea psychrophila</name>
    <dbReference type="NCBI Taxonomy" id="2997337"/>
    <lineage>
        <taxon>Bacteria</taxon>
        <taxon>Pseudomonadati</taxon>
        <taxon>Pseudomonadota</taxon>
        <taxon>Alphaproteobacteria</taxon>
        <taxon>Rhodobacterales</taxon>
        <taxon>Paracoccaceae</taxon>
        <taxon>Parasedimentitalea</taxon>
    </lineage>
</organism>
<dbReference type="Gene3D" id="3.40.50.1820">
    <property type="entry name" value="alpha/beta hydrolase"/>
    <property type="match status" value="1"/>
</dbReference>
<name>A0A9Y2KXX9_9RHOB</name>
<dbReference type="Pfam" id="PF07859">
    <property type="entry name" value="Abhydrolase_3"/>
    <property type="match status" value="1"/>
</dbReference>
<dbReference type="InterPro" id="IPR050300">
    <property type="entry name" value="GDXG_lipolytic_enzyme"/>
</dbReference>
<dbReference type="EMBL" id="CP127247">
    <property type="protein sequence ID" value="WIY23907.1"/>
    <property type="molecule type" value="Genomic_DNA"/>
</dbReference>
<feature type="domain" description="Alpha/beta hydrolase fold-3" evidence="3">
    <location>
        <begin position="83"/>
        <end position="290"/>
    </location>
</feature>
<protein>
    <submittedName>
        <fullName evidence="4">Alpha/beta hydrolase</fullName>
    </submittedName>
</protein>
<gene>
    <name evidence="4" type="ORF">QPJ95_14830</name>
</gene>
<keyword evidence="5" id="KW-1185">Reference proteome</keyword>
<sequence>MPDDVHPQIQAIIDRTVELGIPKVQSISTQAARTLVEKMAAARREDYPPPDVLKVENTSTGPGYGHVPVRIYRTTAEERAPVIVFYHGGGHVFGSLETHDTAARFLARTTGCTLVSVDYRMGPEHPFPAAVEDAYDAAHWVADHADALRIDPARLAVCGDSAGGNLAAVVALMARDNAAFAISAQVLIYPVIDYRGGTPTYARYGKGYGILEADTVSWFMERYLPDPELRGDWRATPHNAASHADLPPALILTAECDVLREEGRDYAAQLKAADVSVEHVEFRGMIHGFFGYLGLVDDAERAHEISARFLESVWR</sequence>
<evidence type="ECO:0000313" key="4">
    <source>
        <dbReference type="EMBL" id="WIY23907.1"/>
    </source>
</evidence>
<evidence type="ECO:0000256" key="2">
    <source>
        <dbReference type="ARBA" id="ARBA00022801"/>
    </source>
</evidence>
<dbReference type="RefSeq" id="WP_270920750.1">
    <property type="nucleotide sequence ID" value="NZ_CP127247.1"/>
</dbReference>
<keyword evidence="2 4" id="KW-0378">Hydrolase</keyword>
<dbReference type="SUPFAM" id="SSF53474">
    <property type="entry name" value="alpha/beta-Hydrolases"/>
    <property type="match status" value="1"/>
</dbReference>
<evidence type="ECO:0000256" key="1">
    <source>
        <dbReference type="ARBA" id="ARBA00010515"/>
    </source>
</evidence>
<accession>A0A9Y2KXX9</accession>
<dbReference type="InterPro" id="IPR013094">
    <property type="entry name" value="AB_hydrolase_3"/>
</dbReference>
<evidence type="ECO:0000313" key="5">
    <source>
        <dbReference type="Proteomes" id="UP001238334"/>
    </source>
</evidence>
<reference evidence="4 5" key="1">
    <citation type="submission" date="2023-06" db="EMBL/GenBank/DDBJ databases">
        <title>Parasedimentitalea psychrophila sp. nov., a psychrophilic bacterium isolated from deep-sea sediment.</title>
        <authorList>
            <person name="Li A."/>
        </authorList>
    </citation>
    <scope>NUCLEOTIDE SEQUENCE [LARGE SCALE GENOMIC DNA]</scope>
    <source>
        <strain evidence="4 5">QS115</strain>
    </source>
</reference>
<dbReference type="PANTHER" id="PTHR48081:SF8">
    <property type="entry name" value="ALPHA_BETA HYDROLASE FOLD-3 DOMAIN-CONTAINING PROTEIN-RELATED"/>
    <property type="match status" value="1"/>
</dbReference>
<dbReference type="GO" id="GO:0016787">
    <property type="term" value="F:hydrolase activity"/>
    <property type="evidence" value="ECO:0007669"/>
    <property type="project" value="UniProtKB-KW"/>
</dbReference>